<dbReference type="Proteomes" id="UP000001449">
    <property type="component" value="Chromosome 7"/>
</dbReference>
<feature type="region of interest" description="Disordered" evidence="1">
    <location>
        <begin position="951"/>
        <end position="992"/>
    </location>
</feature>
<dbReference type="InParanoid" id="B5YNC5"/>
<dbReference type="AlphaFoldDB" id="B5YNC5"/>
<protein>
    <submittedName>
        <fullName evidence="2">Uncharacterized protein</fullName>
    </submittedName>
</protein>
<evidence type="ECO:0000256" key="1">
    <source>
        <dbReference type="SAM" id="MobiDB-lite"/>
    </source>
</evidence>
<name>B5YNC5_THAPS</name>
<feature type="region of interest" description="Disordered" evidence="1">
    <location>
        <begin position="669"/>
        <end position="702"/>
    </location>
</feature>
<feature type="region of interest" description="Disordered" evidence="1">
    <location>
        <begin position="762"/>
        <end position="818"/>
    </location>
</feature>
<feature type="compositionally biased region" description="Low complexity" evidence="1">
    <location>
        <begin position="683"/>
        <end position="692"/>
    </location>
</feature>
<dbReference type="EMBL" id="CP001160">
    <property type="protein sequence ID" value="ACI64963.1"/>
    <property type="molecule type" value="Genomic_DNA"/>
</dbReference>
<dbReference type="GeneID" id="7450663"/>
<organism evidence="2 3">
    <name type="scientific">Thalassiosira pseudonana</name>
    <name type="common">Marine diatom</name>
    <name type="synonym">Cyclotella nana</name>
    <dbReference type="NCBI Taxonomy" id="35128"/>
    <lineage>
        <taxon>Eukaryota</taxon>
        <taxon>Sar</taxon>
        <taxon>Stramenopiles</taxon>
        <taxon>Ochrophyta</taxon>
        <taxon>Bacillariophyta</taxon>
        <taxon>Coscinodiscophyceae</taxon>
        <taxon>Thalassiosirophycidae</taxon>
        <taxon>Thalassiosirales</taxon>
        <taxon>Thalassiosiraceae</taxon>
        <taxon>Thalassiosira</taxon>
    </lineage>
</organism>
<feature type="region of interest" description="Disordered" evidence="1">
    <location>
        <begin position="283"/>
        <end position="311"/>
    </location>
</feature>
<feature type="compositionally biased region" description="Low complexity" evidence="1">
    <location>
        <begin position="779"/>
        <end position="797"/>
    </location>
</feature>
<sequence>MAKRKYQHRVPYLLLLGLNSFHAEASADGSSHSHHVSLAGGVGGGYNGGELNVGNGITYSVEDRRELSYHIRRRLSPESSSPKLLASLDLSSLHFDSLANLSNSDIHAIRHLQSQTPACHQTGKWHTSMTAAATCTNDNVYPPSWDNPPMSTNFFFATKEECCTTMFNGGGTGPNAGGACDGVDVCGGDATATNSGSDVEVGVYDEDHKCYSRQWHPDTESSIPQCTNDLNFPASWSNSIMQGITMFSTPKACCDKLISSQGACHVFEASDCKEVLTTTSSTTATTKATTTTKATQASSSASPSSSCTHTTWHPSEDFTGCSNTPIGTYPNEWNDPPISDIYLFTSYDECCNSFFKHTQDTCTKTDLCPPASVDECDKLKIHPTTDFKKCTNSLEGIPPPWKENDVYMHSSFEECCLAVFGSEECVRENICSGAGGENEVPPPTTTTVTAVLNNECLTRKYHPTTDFKLCSNSLEGIPPPWLTVSKDVYMHNTYEACCLAVFNKVPCPKEDTCGGEDVEQSTSFGSNDGGEDGTMSEVDVGPSAACGSWHPNSNFSGCSNTPPGTYPVDWDQPGVSAIYLSNSGDACCDAFFKNQPCSQNDVCPPSSKECSELKYHPDTAMQKCTNSKDFPKSWEGNANYMHDNAEDCCVAIFSNTRCPKEDICTGVGGTPPAPTPLEEPETTKPTKPTLNEESTDDTSCESALWHPSTEFGTCSNSLKFNELWAKPPINAIYMHEVFSDCCNQFFKKPDCNKEDICASANEGGGDDEQASTPMTITDSPTEAPRTPRPTRAWSTPPDDTPDDREPPSPSSTGGCINKWHPNDTFDGCSNSMTYSSEWDLPGQSELYLHATHDDCCTSFFGYSDCVKEDVCGDEVAGSSPNSSPPDDPSRPGCGSAWHPNQTFDKCSNSDDVPSSWIGDEMFMHATLEDCCLASFGDVRCPREDVCPNGLKTGSPTPAPYARESRTPRPTRHVTERPTGPVPTQSPTLCDPVDSADNKWHTKGSNSGICSNDLEYPFSWDDPAITNNFLFDTPEECCSKFFGSVACNVVYECPISNAGPSATDSDSCGGDWHPISVFDTRCSNGLADYPQIWIRDTTLREKFFFESAADCCSAFYGKDHCVVDDNCLPNTPTSGCSVNKYHPVSAVDRTCTNSDHYPPLWNSMGETFFFKTGEECCDAFYDGDCEIVELEECS</sequence>
<dbReference type="OMA" id="EGIPPPW"/>
<feature type="region of interest" description="Disordered" evidence="1">
    <location>
        <begin position="516"/>
        <end position="541"/>
    </location>
</feature>
<feature type="region of interest" description="Disordered" evidence="1">
    <location>
        <begin position="873"/>
        <end position="894"/>
    </location>
</feature>
<accession>B5YNC5</accession>
<dbReference type="RefSeq" id="XP_002296246.1">
    <property type="nucleotide sequence ID" value="XM_002296210.1"/>
</dbReference>
<keyword evidence="3" id="KW-1185">Reference proteome</keyword>
<dbReference type="KEGG" id="tps:THAPS_23521"/>
<dbReference type="HOGENOM" id="CLU_271651_0_0_1"/>
<gene>
    <name evidence="2" type="ORF">THAPS_23521</name>
</gene>
<evidence type="ECO:0000313" key="2">
    <source>
        <dbReference type="EMBL" id="ACI64963.1"/>
    </source>
</evidence>
<evidence type="ECO:0000313" key="3">
    <source>
        <dbReference type="Proteomes" id="UP000001449"/>
    </source>
</evidence>
<dbReference type="PaxDb" id="35128-Thaps23521"/>
<reference evidence="2 3" key="2">
    <citation type="journal article" date="2008" name="Nature">
        <title>The Phaeodactylum genome reveals the evolutionary history of diatom genomes.</title>
        <authorList>
            <person name="Bowler C."/>
            <person name="Allen A.E."/>
            <person name="Badger J.H."/>
            <person name="Grimwood J."/>
            <person name="Jabbari K."/>
            <person name="Kuo A."/>
            <person name="Maheswari U."/>
            <person name="Martens C."/>
            <person name="Maumus F."/>
            <person name="Otillar R.P."/>
            <person name="Rayko E."/>
            <person name="Salamov A."/>
            <person name="Vandepoele K."/>
            <person name="Beszteri B."/>
            <person name="Gruber A."/>
            <person name="Heijde M."/>
            <person name="Katinka M."/>
            <person name="Mock T."/>
            <person name="Valentin K."/>
            <person name="Verret F."/>
            <person name="Berges J.A."/>
            <person name="Brownlee C."/>
            <person name="Cadoret J.P."/>
            <person name="Chiovitti A."/>
            <person name="Choi C.J."/>
            <person name="Coesel S."/>
            <person name="De Martino A."/>
            <person name="Detter J.C."/>
            <person name="Durkin C."/>
            <person name="Falciatore A."/>
            <person name="Fournet J."/>
            <person name="Haruta M."/>
            <person name="Huysman M.J."/>
            <person name="Jenkins B.D."/>
            <person name="Jiroutova K."/>
            <person name="Jorgensen R.E."/>
            <person name="Joubert Y."/>
            <person name="Kaplan A."/>
            <person name="Kroger N."/>
            <person name="Kroth P.G."/>
            <person name="La Roche J."/>
            <person name="Lindquist E."/>
            <person name="Lommer M."/>
            <person name="Martin-Jezequel V."/>
            <person name="Lopez P.J."/>
            <person name="Lucas S."/>
            <person name="Mangogna M."/>
            <person name="McGinnis K."/>
            <person name="Medlin L.K."/>
            <person name="Montsant A."/>
            <person name="Oudot-Le Secq M.P."/>
            <person name="Napoli C."/>
            <person name="Obornik M."/>
            <person name="Parker M.S."/>
            <person name="Petit J.L."/>
            <person name="Porcel B.M."/>
            <person name="Poulsen N."/>
            <person name="Robison M."/>
            <person name="Rychlewski L."/>
            <person name="Rynearson T.A."/>
            <person name="Schmutz J."/>
            <person name="Shapiro H."/>
            <person name="Siaut M."/>
            <person name="Stanley M."/>
            <person name="Sussman M.R."/>
            <person name="Taylor A.R."/>
            <person name="Vardi A."/>
            <person name="von Dassow P."/>
            <person name="Vyverman W."/>
            <person name="Willis A."/>
            <person name="Wyrwicz L.S."/>
            <person name="Rokhsar D.S."/>
            <person name="Weissenbach J."/>
            <person name="Armbrust E.V."/>
            <person name="Green B.R."/>
            <person name="Van de Peer Y."/>
            <person name="Grigoriev I.V."/>
        </authorList>
    </citation>
    <scope>NUCLEOTIDE SEQUENCE [LARGE SCALE GENOMIC DNA]</scope>
    <source>
        <strain evidence="2 3">CCMP1335</strain>
    </source>
</reference>
<proteinExistence type="predicted"/>
<reference evidence="2 3" key="1">
    <citation type="journal article" date="2004" name="Science">
        <title>The genome of the diatom Thalassiosira pseudonana: ecology, evolution, and metabolism.</title>
        <authorList>
            <person name="Armbrust E.V."/>
            <person name="Berges J.A."/>
            <person name="Bowler C."/>
            <person name="Green B.R."/>
            <person name="Martinez D."/>
            <person name="Putnam N.H."/>
            <person name="Zhou S."/>
            <person name="Allen A.E."/>
            <person name="Apt K.E."/>
            <person name="Bechner M."/>
            <person name="Brzezinski M.A."/>
            <person name="Chaal B.K."/>
            <person name="Chiovitti A."/>
            <person name="Davis A.K."/>
            <person name="Demarest M.S."/>
            <person name="Detter J.C."/>
            <person name="Glavina T."/>
            <person name="Goodstein D."/>
            <person name="Hadi M.Z."/>
            <person name="Hellsten U."/>
            <person name="Hildebrand M."/>
            <person name="Jenkins B.D."/>
            <person name="Jurka J."/>
            <person name="Kapitonov V.V."/>
            <person name="Kroger N."/>
            <person name="Lau W.W."/>
            <person name="Lane T.W."/>
            <person name="Larimer F.W."/>
            <person name="Lippmeier J.C."/>
            <person name="Lucas S."/>
            <person name="Medina M."/>
            <person name="Montsant A."/>
            <person name="Obornik M."/>
            <person name="Parker M.S."/>
            <person name="Palenik B."/>
            <person name="Pazour G.J."/>
            <person name="Richardson P.M."/>
            <person name="Rynearson T.A."/>
            <person name="Saito M.A."/>
            <person name="Schwartz D.C."/>
            <person name="Thamatrakoln K."/>
            <person name="Valentin K."/>
            <person name="Vardi A."/>
            <person name="Wilkerson F.P."/>
            <person name="Rokhsar D.S."/>
        </authorList>
    </citation>
    <scope>NUCLEOTIDE SEQUENCE [LARGE SCALE GENOMIC DNA]</scope>
    <source>
        <strain evidence="2 3">CCMP1335</strain>
    </source>
</reference>